<evidence type="ECO:0000256" key="5">
    <source>
        <dbReference type="ARBA" id="ARBA00023136"/>
    </source>
</evidence>
<sequence length="105" mass="11247">MLGLLPHSNAVAATMALVLIAMSYSAIQVSLNNLIPQILRPEKFGVGLGFYNLLNFVGMAFGPAVASRILEATNSYSLIYIRAAILVSLPFLLLQKPSTVQQKAA</sequence>
<reference evidence="8 9" key="1">
    <citation type="submission" date="2018-10" db="EMBL/GenBank/DDBJ databases">
        <title>Phylogenomics of Brevibacillus.</title>
        <authorList>
            <person name="Dunlap C."/>
        </authorList>
    </citation>
    <scope>NUCLEOTIDE SEQUENCE [LARGE SCALE GENOMIC DNA]</scope>
    <source>
        <strain evidence="8 9">JCM 15774</strain>
    </source>
</reference>
<evidence type="ECO:0000256" key="3">
    <source>
        <dbReference type="ARBA" id="ARBA00022692"/>
    </source>
</evidence>
<organism evidence="8 9">
    <name type="scientific">Brevibacillus nitrificans</name>
    <dbReference type="NCBI Taxonomy" id="651560"/>
    <lineage>
        <taxon>Bacteria</taxon>
        <taxon>Bacillati</taxon>
        <taxon>Bacillota</taxon>
        <taxon>Bacilli</taxon>
        <taxon>Bacillales</taxon>
        <taxon>Paenibacillaceae</taxon>
        <taxon>Brevibacillus</taxon>
    </lineage>
</organism>
<name>A0A3M8CXD0_9BACL</name>
<evidence type="ECO:0000313" key="9">
    <source>
        <dbReference type="Proteomes" id="UP000269573"/>
    </source>
</evidence>
<proteinExistence type="predicted"/>
<feature type="transmembrane region" description="Helical" evidence="6">
    <location>
        <begin position="48"/>
        <end position="70"/>
    </location>
</feature>
<evidence type="ECO:0000256" key="1">
    <source>
        <dbReference type="ARBA" id="ARBA00004651"/>
    </source>
</evidence>
<evidence type="ECO:0000256" key="6">
    <source>
        <dbReference type="SAM" id="Phobius"/>
    </source>
</evidence>
<comment type="caution">
    <text evidence="8">The sequence shown here is derived from an EMBL/GenBank/DDBJ whole genome shotgun (WGS) entry which is preliminary data.</text>
</comment>
<dbReference type="InterPro" id="IPR036259">
    <property type="entry name" value="MFS_trans_sf"/>
</dbReference>
<evidence type="ECO:0000256" key="4">
    <source>
        <dbReference type="ARBA" id="ARBA00022989"/>
    </source>
</evidence>
<comment type="subcellular location">
    <subcellularLocation>
        <location evidence="1">Cell membrane</location>
        <topology evidence="1">Multi-pass membrane protein</topology>
    </subcellularLocation>
</comment>
<keyword evidence="2" id="KW-0813">Transport</keyword>
<dbReference type="InterPro" id="IPR020846">
    <property type="entry name" value="MFS_dom"/>
</dbReference>
<keyword evidence="9" id="KW-1185">Reference proteome</keyword>
<evidence type="ECO:0000259" key="7">
    <source>
        <dbReference type="PROSITE" id="PS50850"/>
    </source>
</evidence>
<evidence type="ECO:0000256" key="2">
    <source>
        <dbReference type="ARBA" id="ARBA00022448"/>
    </source>
</evidence>
<keyword evidence="4 6" id="KW-1133">Transmembrane helix</keyword>
<dbReference type="Gene3D" id="1.20.1250.20">
    <property type="entry name" value="MFS general substrate transporter like domains"/>
    <property type="match status" value="1"/>
</dbReference>
<dbReference type="EMBL" id="RHHU01000017">
    <property type="protein sequence ID" value="RNB80460.1"/>
    <property type="molecule type" value="Genomic_DNA"/>
</dbReference>
<feature type="transmembrane region" description="Helical" evidence="6">
    <location>
        <begin position="76"/>
        <end position="94"/>
    </location>
</feature>
<evidence type="ECO:0000313" key="8">
    <source>
        <dbReference type="EMBL" id="RNB80460.1"/>
    </source>
</evidence>
<dbReference type="AlphaFoldDB" id="A0A3M8CXD0"/>
<dbReference type="SUPFAM" id="SSF103473">
    <property type="entry name" value="MFS general substrate transporter"/>
    <property type="match status" value="1"/>
</dbReference>
<protein>
    <recommendedName>
        <fullName evidence="7">Major facilitator superfamily (MFS) profile domain-containing protein</fullName>
    </recommendedName>
</protein>
<dbReference type="GO" id="GO:0005886">
    <property type="term" value="C:plasma membrane"/>
    <property type="evidence" value="ECO:0007669"/>
    <property type="project" value="UniProtKB-SubCell"/>
</dbReference>
<keyword evidence="3 6" id="KW-0812">Transmembrane</keyword>
<keyword evidence="5 6" id="KW-0472">Membrane</keyword>
<accession>A0A3M8CXD0</accession>
<dbReference type="Proteomes" id="UP000269573">
    <property type="component" value="Unassembled WGS sequence"/>
</dbReference>
<feature type="transmembrane region" description="Helical" evidence="6">
    <location>
        <begin position="6"/>
        <end position="27"/>
    </location>
</feature>
<dbReference type="PROSITE" id="PS50850">
    <property type="entry name" value="MFS"/>
    <property type="match status" value="1"/>
</dbReference>
<feature type="domain" description="Major facilitator superfamily (MFS) profile" evidence="7">
    <location>
        <begin position="1"/>
        <end position="100"/>
    </location>
</feature>
<dbReference type="GO" id="GO:0022857">
    <property type="term" value="F:transmembrane transporter activity"/>
    <property type="evidence" value="ECO:0007669"/>
    <property type="project" value="InterPro"/>
</dbReference>
<gene>
    <name evidence="8" type="ORF">EDM59_24305</name>
</gene>